<accession>A0A9X4LXB3</accession>
<dbReference type="EMBL" id="JANRHA010000001">
    <property type="protein sequence ID" value="MDG3013004.1"/>
    <property type="molecule type" value="Genomic_DNA"/>
</dbReference>
<gene>
    <name evidence="2" type="ORF">NVS88_00330</name>
</gene>
<dbReference type="RefSeq" id="WP_332518875.1">
    <property type="nucleotide sequence ID" value="NZ_JANRHA010000001.1"/>
</dbReference>
<name>A0A9X4LXB3_9ACTN</name>
<dbReference type="AlphaFoldDB" id="A0A9X4LXB3"/>
<dbReference type="Pfam" id="PF20060">
    <property type="entry name" value="DUF6459"/>
    <property type="match status" value="1"/>
</dbReference>
<reference evidence="2" key="1">
    <citation type="submission" date="2022-08" db="EMBL/GenBank/DDBJ databases">
        <title>Genome analysis of Corynebacteriales strain.</title>
        <authorList>
            <person name="Lee S.D."/>
        </authorList>
    </citation>
    <scope>NUCLEOTIDE SEQUENCE</scope>
    <source>
        <strain evidence="2">D3-21</strain>
    </source>
</reference>
<evidence type="ECO:0000313" key="2">
    <source>
        <dbReference type="EMBL" id="MDG3013004.1"/>
    </source>
</evidence>
<feature type="compositionally biased region" description="Low complexity" evidence="1">
    <location>
        <begin position="31"/>
        <end position="50"/>
    </location>
</feature>
<sequence>MSDPLTARFLSHPPHCEPAARPLTGRRADGSRAPLARSSPSRHSPAPGSAELCVTASARPERPAGPARVAPPAPQNVTEARAFAEHTLRMILEVLDRRRKPDHLRPMLAAGLVDTVATLSRAELPARRLGAAALSRVHVSMVGPAAAEVFATYARGPRVFAIAARTERRTAGWRCVALRIV</sequence>
<dbReference type="Proteomes" id="UP001152755">
    <property type="component" value="Unassembled WGS sequence"/>
</dbReference>
<comment type="caution">
    <text evidence="2">The sequence shown here is derived from an EMBL/GenBank/DDBJ whole genome shotgun (WGS) entry which is preliminary data.</text>
</comment>
<evidence type="ECO:0000313" key="3">
    <source>
        <dbReference type="Proteomes" id="UP001152755"/>
    </source>
</evidence>
<organism evidence="2 3">
    <name type="scientific">Speluncibacter jeojiensis</name>
    <dbReference type="NCBI Taxonomy" id="2710754"/>
    <lineage>
        <taxon>Bacteria</taxon>
        <taxon>Bacillati</taxon>
        <taxon>Actinomycetota</taxon>
        <taxon>Actinomycetes</taxon>
        <taxon>Mycobacteriales</taxon>
        <taxon>Speluncibacteraceae</taxon>
        <taxon>Speluncibacter</taxon>
    </lineage>
</organism>
<proteinExistence type="predicted"/>
<protein>
    <submittedName>
        <fullName evidence="2">Rv3235 family protein</fullName>
    </submittedName>
</protein>
<feature type="region of interest" description="Disordered" evidence="1">
    <location>
        <begin position="1"/>
        <end position="50"/>
    </location>
</feature>
<evidence type="ECO:0000256" key="1">
    <source>
        <dbReference type="SAM" id="MobiDB-lite"/>
    </source>
</evidence>
<keyword evidence="3" id="KW-1185">Reference proteome</keyword>
<dbReference type="InterPro" id="IPR045596">
    <property type="entry name" value="DUF6459"/>
</dbReference>